<reference evidence="2 3" key="1">
    <citation type="submission" date="2024-06" db="EMBL/GenBank/DDBJ databases">
        <title>A chromosome level genome sequence of Diviner's sage (Salvia divinorum).</title>
        <authorList>
            <person name="Ford S.A."/>
            <person name="Ro D.-K."/>
            <person name="Ness R.W."/>
            <person name="Phillips M.A."/>
        </authorList>
    </citation>
    <scope>NUCLEOTIDE SEQUENCE [LARGE SCALE GENOMIC DNA]</scope>
    <source>
        <strain evidence="2">SAF-2024a</strain>
        <tissue evidence="2">Leaf</tissue>
    </source>
</reference>
<name>A0ABD1H651_SALDI</name>
<feature type="compositionally biased region" description="Low complexity" evidence="1">
    <location>
        <begin position="89"/>
        <end position="109"/>
    </location>
</feature>
<accession>A0ABD1H651</accession>
<dbReference type="EMBL" id="JBEAFC010000007">
    <property type="protein sequence ID" value="KAL1551654.1"/>
    <property type="molecule type" value="Genomic_DNA"/>
</dbReference>
<dbReference type="PANTHER" id="PTHR34364">
    <property type="entry name" value="WAS/WASL-INTERACTING FAMILY PROTEIN"/>
    <property type="match status" value="1"/>
</dbReference>
<gene>
    <name evidence="2" type="ORF">AAHA92_19468</name>
</gene>
<feature type="region of interest" description="Disordered" evidence="1">
    <location>
        <begin position="1"/>
        <end position="47"/>
    </location>
</feature>
<dbReference type="AlphaFoldDB" id="A0ABD1H651"/>
<evidence type="ECO:0000313" key="3">
    <source>
        <dbReference type="Proteomes" id="UP001567538"/>
    </source>
</evidence>
<protein>
    <submittedName>
        <fullName evidence="2">Adenylyl cyclase-associated protein 2-like</fullName>
    </submittedName>
</protein>
<comment type="caution">
    <text evidence="2">The sequence shown here is derived from an EMBL/GenBank/DDBJ whole genome shotgun (WGS) entry which is preliminary data.</text>
</comment>
<sequence>MSDEGPKLFTNKPKKSQLKASGMTSSSSAGATAPPPPTPPPPTPPVKETFQRFKFYKTIALVLSLTVGAYAFARTVLKVGPQEKKPEDPTISTSSSSSSSTPASATTITEQPASLPAVEPIQRPPIPEEQQRELYKWMLEEKRKAKPRDAEEKKRIDEEKAILKQLIRAKSLPKV</sequence>
<feature type="compositionally biased region" description="Low complexity" evidence="1">
    <location>
        <begin position="20"/>
        <end position="32"/>
    </location>
</feature>
<dbReference type="Proteomes" id="UP001567538">
    <property type="component" value="Unassembled WGS sequence"/>
</dbReference>
<feature type="compositionally biased region" description="Pro residues" evidence="1">
    <location>
        <begin position="33"/>
        <end position="45"/>
    </location>
</feature>
<proteinExistence type="predicted"/>
<feature type="region of interest" description="Disordered" evidence="1">
    <location>
        <begin position="77"/>
        <end position="132"/>
    </location>
</feature>
<evidence type="ECO:0000256" key="1">
    <source>
        <dbReference type="SAM" id="MobiDB-lite"/>
    </source>
</evidence>
<dbReference type="PANTHER" id="PTHR34364:SF1">
    <property type="entry name" value="WAS_WASL-INTERACTING FAMILY PROTEIN"/>
    <property type="match status" value="1"/>
</dbReference>
<organism evidence="2 3">
    <name type="scientific">Salvia divinorum</name>
    <name type="common">Maria pastora</name>
    <name type="synonym">Diviner's sage</name>
    <dbReference type="NCBI Taxonomy" id="28513"/>
    <lineage>
        <taxon>Eukaryota</taxon>
        <taxon>Viridiplantae</taxon>
        <taxon>Streptophyta</taxon>
        <taxon>Embryophyta</taxon>
        <taxon>Tracheophyta</taxon>
        <taxon>Spermatophyta</taxon>
        <taxon>Magnoliopsida</taxon>
        <taxon>eudicotyledons</taxon>
        <taxon>Gunneridae</taxon>
        <taxon>Pentapetalae</taxon>
        <taxon>asterids</taxon>
        <taxon>lamiids</taxon>
        <taxon>Lamiales</taxon>
        <taxon>Lamiaceae</taxon>
        <taxon>Nepetoideae</taxon>
        <taxon>Mentheae</taxon>
        <taxon>Salviinae</taxon>
        <taxon>Salvia</taxon>
        <taxon>Salvia subgen. Calosphace</taxon>
    </lineage>
</organism>
<evidence type="ECO:0000313" key="2">
    <source>
        <dbReference type="EMBL" id="KAL1551654.1"/>
    </source>
</evidence>
<keyword evidence="3" id="KW-1185">Reference proteome</keyword>